<evidence type="ECO:0000313" key="4">
    <source>
        <dbReference type="Proteomes" id="UP000024329"/>
    </source>
</evidence>
<reference evidence="3 4" key="1">
    <citation type="submission" date="2014-03" db="EMBL/GenBank/DDBJ databases">
        <title>Whole genome sequence of Novosphingobium resinovorum KF1.</title>
        <authorList>
            <person name="Gan H.M."/>
            <person name="Gan H.Y."/>
            <person name="Chew T.H."/>
            <person name="Savka M.A."/>
        </authorList>
    </citation>
    <scope>NUCLEOTIDE SEQUENCE [LARGE SCALE GENOMIC DNA]</scope>
    <source>
        <strain evidence="3 4">KF1</strain>
    </source>
</reference>
<comment type="caution">
    <text evidence="3">The sequence shown here is derived from an EMBL/GenBank/DDBJ whole genome shotgun (WGS) entry which is preliminary data.</text>
</comment>
<proteinExistence type="predicted"/>
<dbReference type="InterPro" id="IPR051829">
    <property type="entry name" value="Multiheme_Cytochr_ET"/>
</dbReference>
<feature type="transmembrane region" description="Helical" evidence="2">
    <location>
        <begin position="6"/>
        <end position="24"/>
    </location>
</feature>
<dbReference type="InterPro" id="IPR036280">
    <property type="entry name" value="Multihaem_cyt_sf"/>
</dbReference>
<name>A0A031JT64_9SPHN</name>
<dbReference type="GeneID" id="29272196"/>
<evidence type="ECO:0000256" key="2">
    <source>
        <dbReference type="SAM" id="Phobius"/>
    </source>
</evidence>
<dbReference type="Proteomes" id="UP000024329">
    <property type="component" value="Unassembled WGS sequence"/>
</dbReference>
<organism evidence="3 4">
    <name type="scientific">Novosphingobium resinovorum</name>
    <dbReference type="NCBI Taxonomy" id="158500"/>
    <lineage>
        <taxon>Bacteria</taxon>
        <taxon>Pseudomonadati</taxon>
        <taxon>Pseudomonadota</taxon>
        <taxon>Alphaproteobacteria</taxon>
        <taxon>Sphingomonadales</taxon>
        <taxon>Sphingomonadaceae</taxon>
        <taxon>Novosphingobium</taxon>
    </lineage>
</organism>
<dbReference type="Gene3D" id="1.10.1130.10">
    <property type="entry name" value="Flavocytochrome C3, Chain A"/>
    <property type="match status" value="1"/>
</dbReference>
<keyword evidence="2" id="KW-0812">Transmembrane</keyword>
<dbReference type="AlphaFoldDB" id="A0A031JT64"/>
<dbReference type="EMBL" id="JFYZ01000014">
    <property type="protein sequence ID" value="EZP80946.1"/>
    <property type="molecule type" value="Genomic_DNA"/>
</dbReference>
<keyword evidence="2" id="KW-0472">Membrane</keyword>
<sequence length="240" mass="26316">MSWQRLSYAVFIAALLVMVAAVAIRMRSDAPRDAGLVAQLVSPGPLSSAHQSFAGQCTACHTPGKGVETRTCLTCHAGTDFGTKQSTQFHAKATQCTSCHVEHEGERGIIRMDHAALLDMAKWRQPLAGMSTNTRSLTPETALNCASCHAFRDPHQGLFGTDCASCHKTDSWKIANYRHPSVNSTQCAECHKAPPSHFMEHFSMVSQRAAGSKARVDQCYACHATDSFNNIRKRGWYDHH</sequence>
<keyword evidence="2" id="KW-1133">Transmembrane helix</keyword>
<evidence type="ECO:0000256" key="1">
    <source>
        <dbReference type="ARBA" id="ARBA00022729"/>
    </source>
</evidence>
<dbReference type="GO" id="GO:0016491">
    <property type="term" value="F:oxidoreductase activity"/>
    <property type="evidence" value="ECO:0007669"/>
    <property type="project" value="TreeGrafter"/>
</dbReference>
<evidence type="ECO:0000313" key="3">
    <source>
        <dbReference type="EMBL" id="EZP80946.1"/>
    </source>
</evidence>
<keyword evidence="1" id="KW-0732">Signal</keyword>
<dbReference type="eggNOG" id="ENOG5030E96">
    <property type="taxonomic scope" value="Bacteria"/>
</dbReference>
<protein>
    <submittedName>
        <fullName evidence="3">Cytochrome C</fullName>
    </submittedName>
</protein>
<dbReference type="SUPFAM" id="SSF48695">
    <property type="entry name" value="Multiheme cytochromes"/>
    <property type="match status" value="1"/>
</dbReference>
<dbReference type="PATRIC" id="fig|158500.4.peg.3072"/>
<dbReference type="PANTHER" id="PTHR35038">
    <property type="entry name" value="DISSIMILATORY SULFITE REDUCTASE SIRA"/>
    <property type="match status" value="1"/>
</dbReference>
<accession>A0A031JT64</accession>
<dbReference type="PANTHER" id="PTHR35038:SF8">
    <property type="entry name" value="C-TYPE POLYHEME CYTOCHROME OMCC"/>
    <property type="match status" value="1"/>
</dbReference>
<dbReference type="RefSeq" id="WP_007406380.1">
    <property type="nucleotide sequence ID" value="NZ_JFYZ01000014.1"/>
</dbReference>
<gene>
    <name evidence="3" type="ORF">BV97_03000</name>
</gene>
<dbReference type="Gene3D" id="3.90.10.10">
    <property type="entry name" value="Cytochrome C3"/>
    <property type="match status" value="1"/>
</dbReference>